<dbReference type="SMART" id="SM00448">
    <property type="entry name" value="REC"/>
    <property type="match status" value="1"/>
</dbReference>
<feature type="domain" description="Response regulatory" evidence="8">
    <location>
        <begin position="2"/>
        <end position="116"/>
    </location>
</feature>
<evidence type="ECO:0000256" key="1">
    <source>
        <dbReference type="ARBA" id="ARBA00022553"/>
    </source>
</evidence>
<dbReference type="GO" id="GO:0005829">
    <property type="term" value="C:cytosol"/>
    <property type="evidence" value="ECO:0007669"/>
    <property type="project" value="TreeGrafter"/>
</dbReference>
<reference evidence="10" key="1">
    <citation type="submission" date="2021-02" db="EMBL/GenBank/DDBJ databases">
        <title>Infant gut strain persistence is associated with maternal origin, phylogeny, and functional potential including surface adhesion and iron acquisition.</title>
        <authorList>
            <person name="Lou Y.C."/>
        </authorList>
    </citation>
    <scope>NUCLEOTIDE SEQUENCE</scope>
    <source>
        <strain evidence="10">L2_039_000G1_dasL2_039_000G1_concoct_11</strain>
    </source>
</reference>
<dbReference type="SMART" id="SM00862">
    <property type="entry name" value="Trans_reg_C"/>
    <property type="match status" value="1"/>
</dbReference>
<dbReference type="Gene3D" id="3.40.50.2300">
    <property type="match status" value="1"/>
</dbReference>
<keyword evidence="3" id="KW-0805">Transcription regulation</keyword>
<dbReference type="InterPro" id="IPR011006">
    <property type="entry name" value="CheY-like_superfamily"/>
</dbReference>
<evidence type="ECO:0000259" key="8">
    <source>
        <dbReference type="PROSITE" id="PS50110"/>
    </source>
</evidence>
<dbReference type="GO" id="GO:0000976">
    <property type="term" value="F:transcription cis-regulatory region binding"/>
    <property type="evidence" value="ECO:0007669"/>
    <property type="project" value="TreeGrafter"/>
</dbReference>
<dbReference type="Gene3D" id="6.10.250.690">
    <property type="match status" value="1"/>
</dbReference>
<dbReference type="InterPro" id="IPR036388">
    <property type="entry name" value="WH-like_DNA-bd_sf"/>
</dbReference>
<dbReference type="FunFam" id="3.40.50.2300:FF:000002">
    <property type="entry name" value="DNA-binding response regulator PhoP"/>
    <property type="match status" value="1"/>
</dbReference>
<organism evidence="10 11">
    <name type="scientific">Slackia piriformis</name>
    <dbReference type="NCBI Taxonomy" id="626934"/>
    <lineage>
        <taxon>Bacteria</taxon>
        <taxon>Bacillati</taxon>
        <taxon>Actinomycetota</taxon>
        <taxon>Coriobacteriia</taxon>
        <taxon>Eggerthellales</taxon>
        <taxon>Eggerthellaceae</taxon>
        <taxon>Slackia</taxon>
    </lineage>
</organism>
<dbReference type="Proteomes" id="UP000727506">
    <property type="component" value="Unassembled WGS sequence"/>
</dbReference>
<gene>
    <name evidence="10" type="ORF">KH142_06955</name>
</gene>
<protein>
    <submittedName>
        <fullName evidence="10">Response regulator transcription factor</fullName>
    </submittedName>
</protein>
<keyword evidence="5" id="KW-0804">Transcription</keyword>
<dbReference type="PROSITE" id="PS51755">
    <property type="entry name" value="OMPR_PHOB"/>
    <property type="match status" value="1"/>
</dbReference>
<feature type="DNA-binding region" description="OmpR/PhoB-type" evidence="7">
    <location>
        <begin position="124"/>
        <end position="222"/>
    </location>
</feature>
<dbReference type="CDD" id="cd00383">
    <property type="entry name" value="trans_reg_C"/>
    <property type="match status" value="1"/>
</dbReference>
<comment type="caution">
    <text evidence="10">The sequence shown here is derived from an EMBL/GenBank/DDBJ whole genome shotgun (WGS) entry which is preliminary data.</text>
</comment>
<dbReference type="SUPFAM" id="SSF52172">
    <property type="entry name" value="CheY-like"/>
    <property type="match status" value="1"/>
</dbReference>
<dbReference type="InterPro" id="IPR001789">
    <property type="entry name" value="Sig_transdc_resp-reg_receiver"/>
</dbReference>
<evidence type="ECO:0000256" key="5">
    <source>
        <dbReference type="ARBA" id="ARBA00023163"/>
    </source>
</evidence>
<proteinExistence type="predicted"/>
<evidence type="ECO:0000313" key="11">
    <source>
        <dbReference type="Proteomes" id="UP000727506"/>
    </source>
</evidence>
<keyword evidence="2" id="KW-0902">Two-component regulatory system</keyword>
<evidence type="ECO:0000256" key="3">
    <source>
        <dbReference type="ARBA" id="ARBA00023015"/>
    </source>
</evidence>
<feature type="domain" description="OmpR/PhoB-type" evidence="9">
    <location>
        <begin position="124"/>
        <end position="222"/>
    </location>
</feature>
<dbReference type="GO" id="GO:0006355">
    <property type="term" value="P:regulation of DNA-templated transcription"/>
    <property type="evidence" value="ECO:0007669"/>
    <property type="project" value="InterPro"/>
</dbReference>
<dbReference type="EMBL" id="JAGZSV010000132">
    <property type="protein sequence ID" value="MBS6941197.1"/>
    <property type="molecule type" value="Genomic_DNA"/>
</dbReference>
<dbReference type="PANTHER" id="PTHR48111">
    <property type="entry name" value="REGULATOR OF RPOS"/>
    <property type="match status" value="1"/>
</dbReference>
<evidence type="ECO:0000256" key="7">
    <source>
        <dbReference type="PROSITE-ProRule" id="PRU01091"/>
    </source>
</evidence>
<evidence type="ECO:0000256" key="4">
    <source>
        <dbReference type="ARBA" id="ARBA00023125"/>
    </source>
</evidence>
<dbReference type="GO" id="GO:0000156">
    <property type="term" value="F:phosphorelay response regulator activity"/>
    <property type="evidence" value="ECO:0007669"/>
    <property type="project" value="TreeGrafter"/>
</dbReference>
<evidence type="ECO:0000313" key="10">
    <source>
        <dbReference type="EMBL" id="MBS6941197.1"/>
    </source>
</evidence>
<dbReference type="InterPro" id="IPR039420">
    <property type="entry name" value="WalR-like"/>
</dbReference>
<dbReference type="GO" id="GO:0032993">
    <property type="term" value="C:protein-DNA complex"/>
    <property type="evidence" value="ECO:0007669"/>
    <property type="project" value="TreeGrafter"/>
</dbReference>
<dbReference type="PROSITE" id="PS50110">
    <property type="entry name" value="RESPONSE_REGULATORY"/>
    <property type="match status" value="1"/>
</dbReference>
<name>A0A943UTW6_9ACTN</name>
<accession>A0A943UTW6</accession>
<evidence type="ECO:0000259" key="9">
    <source>
        <dbReference type="PROSITE" id="PS51755"/>
    </source>
</evidence>
<dbReference type="Gene3D" id="1.10.10.10">
    <property type="entry name" value="Winged helix-like DNA-binding domain superfamily/Winged helix DNA-binding domain"/>
    <property type="match status" value="1"/>
</dbReference>
<dbReference type="Pfam" id="PF00486">
    <property type="entry name" value="Trans_reg_C"/>
    <property type="match status" value="1"/>
</dbReference>
<keyword evidence="1 6" id="KW-0597">Phosphoprotein</keyword>
<sequence>MRILIVEDDIRLARALERILQENGYLVDTVHDGASGRDWAIVGPYDAIVCDVMLPGMDGFEAVRAIRHAGVTTPILMLTAKSSISDRIAGLDHGADDYMTKPFSPAELMAHLRALTRRQSAMIFESIDTGDVSLKLETHDLTCGDKSIHLSKREFSLAKILFANKGRIVSKETLIDKIWGPDSNADDNNVEAYISFLRKKLRFLESTTTIETVRRVGYRLVAQPPKNAGGDREGD</sequence>
<dbReference type="AlphaFoldDB" id="A0A943UTW6"/>
<evidence type="ECO:0000256" key="2">
    <source>
        <dbReference type="ARBA" id="ARBA00023012"/>
    </source>
</evidence>
<dbReference type="InterPro" id="IPR001867">
    <property type="entry name" value="OmpR/PhoB-type_DNA-bd"/>
</dbReference>
<dbReference type="PANTHER" id="PTHR48111:SF22">
    <property type="entry name" value="REGULATOR OF RPOS"/>
    <property type="match status" value="1"/>
</dbReference>
<dbReference type="Pfam" id="PF00072">
    <property type="entry name" value="Response_reg"/>
    <property type="match status" value="1"/>
</dbReference>
<evidence type="ECO:0000256" key="6">
    <source>
        <dbReference type="PROSITE-ProRule" id="PRU00169"/>
    </source>
</evidence>
<feature type="modified residue" description="4-aspartylphosphate" evidence="6">
    <location>
        <position position="51"/>
    </location>
</feature>
<keyword evidence="4 7" id="KW-0238">DNA-binding</keyword>